<gene>
    <name evidence="2" type="ORF">NliqN6_3227</name>
</gene>
<feature type="compositionally biased region" description="Acidic residues" evidence="1">
    <location>
        <begin position="126"/>
        <end position="144"/>
    </location>
</feature>
<feature type="region of interest" description="Disordered" evidence="1">
    <location>
        <begin position="193"/>
        <end position="219"/>
    </location>
</feature>
<evidence type="ECO:0000313" key="2">
    <source>
        <dbReference type="EMBL" id="GHJ86825.1"/>
    </source>
</evidence>
<accession>A0A8H3TT92</accession>
<dbReference type="OrthoDB" id="5556956at2759"/>
<feature type="compositionally biased region" description="Basic and acidic residues" evidence="1">
    <location>
        <begin position="199"/>
        <end position="208"/>
    </location>
</feature>
<dbReference type="PANTHER" id="PTHR28096:SF1">
    <property type="entry name" value="PROTEIN FAF1"/>
    <property type="match status" value="1"/>
</dbReference>
<dbReference type="Proteomes" id="UP000620104">
    <property type="component" value="Unassembled WGS sequence"/>
</dbReference>
<protein>
    <submittedName>
        <fullName evidence="2">Uncharacterized protein</fullName>
    </submittedName>
</protein>
<feature type="region of interest" description="Disordered" evidence="1">
    <location>
        <begin position="356"/>
        <end position="397"/>
    </location>
</feature>
<comment type="caution">
    <text evidence="2">The sequence shown here is derived from an EMBL/GenBank/DDBJ whole genome shotgun (WGS) entry which is preliminary data.</text>
</comment>
<dbReference type="PANTHER" id="PTHR28096">
    <property type="entry name" value="PROTEIN FAF1"/>
    <property type="match status" value="1"/>
</dbReference>
<feature type="compositionally biased region" description="Low complexity" evidence="1">
    <location>
        <begin position="21"/>
        <end position="49"/>
    </location>
</feature>
<feature type="compositionally biased region" description="Basic and acidic residues" evidence="1">
    <location>
        <begin position="329"/>
        <end position="343"/>
    </location>
</feature>
<evidence type="ECO:0000313" key="3">
    <source>
        <dbReference type="Proteomes" id="UP000620104"/>
    </source>
</evidence>
<dbReference type="GO" id="GO:0000462">
    <property type="term" value="P:maturation of SSU-rRNA from tricistronic rRNA transcript (SSU-rRNA, 5.8S rRNA, LSU-rRNA)"/>
    <property type="evidence" value="ECO:0007669"/>
    <property type="project" value="TreeGrafter"/>
</dbReference>
<dbReference type="GO" id="GO:0005730">
    <property type="term" value="C:nucleolus"/>
    <property type="evidence" value="ECO:0007669"/>
    <property type="project" value="TreeGrafter"/>
</dbReference>
<dbReference type="EMBL" id="BLZA01000019">
    <property type="protein sequence ID" value="GHJ86825.1"/>
    <property type="molecule type" value="Genomic_DNA"/>
</dbReference>
<organism evidence="2 3">
    <name type="scientific">Naganishia liquefaciens</name>
    <dbReference type="NCBI Taxonomy" id="104408"/>
    <lineage>
        <taxon>Eukaryota</taxon>
        <taxon>Fungi</taxon>
        <taxon>Dikarya</taxon>
        <taxon>Basidiomycota</taxon>
        <taxon>Agaricomycotina</taxon>
        <taxon>Tremellomycetes</taxon>
        <taxon>Filobasidiales</taxon>
        <taxon>Filobasidiaceae</taxon>
        <taxon>Naganishia</taxon>
    </lineage>
</organism>
<name>A0A8H3TT92_9TREE</name>
<dbReference type="AlphaFoldDB" id="A0A8H3TT92"/>
<sequence length="397" mass="41896">MSHSASRPLKRIRISATLGKPSAPSESSASSAEVLQNAQSDSGDVTSGDSDTDQSNSDEDKEDMLAALEAYNRSMLGMGEVNGRDVARRSAKGKGKAAPSDSEESAQDESTASTRGKLDELGAWSEDSDDEEGGDFYDEDDEFEGIATSDIIADENVPTVVYADTGSSNLPKVSKADYKRFMSSKSAKILANDNPALALDERKRKAQEDGDEEEQSNLSLDKTLHSMLMTNLLPNAQEALRPVDKRNQMSSRLLELANVTGLGEGKSKLAESTHKGHAARMRTAIQQAKVDREEKSRAQAQAAGSWVKGIGGLGDTGAASRGKTLAQQKRGEKSLARKDRDRGLAMGIGKFKGGMLTLNAGEIARGSSSDPSRGRGGKRGGGGGGGGGGRGKGKRRD</sequence>
<feature type="compositionally biased region" description="Gly residues" evidence="1">
    <location>
        <begin position="379"/>
        <end position="390"/>
    </location>
</feature>
<feature type="compositionally biased region" description="Acidic residues" evidence="1">
    <location>
        <begin position="50"/>
        <end position="62"/>
    </location>
</feature>
<feature type="region of interest" description="Disordered" evidence="1">
    <location>
        <begin position="318"/>
        <end position="344"/>
    </location>
</feature>
<feature type="region of interest" description="Disordered" evidence="1">
    <location>
        <begin position="1"/>
        <end position="150"/>
    </location>
</feature>
<dbReference type="InterPro" id="IPR053030">
    <property type="entry name" value="Ribosomal_biogenesis_FAF1-like"/>
</dbReference>
<proteinExistence type="predicted"/>
<evidence type="ECO:0000256" key="1">
    <source>
        <dbReference type="SAM" id="MobiDB-lite"/>
    </source>
</evidence>
<keyword evidence="3" id="KW-1185">Reference proteome</keyword>
<reference evidence="2" key="1">
    <citation type="submission" date="2020-07" db="EMBL/GenBank/DDBJ databases">
        <title>Draft Genome Sequence of a Deep-Sea Yeast, Naganishia (Cryptococcus) liquefaciens strain N6.</title>
        <authorList>
            <person name="Han Y.W."/>
            <person name="Kajitani R."/>
            <person name="Morimoto H."/>
            <person name="Parhat M."/>
            <person name="Tsubouchi H."/>
            <person name="Bakenova O."/>
            <person name="Ogata M."/>
            <person name="Argunhan B."/>
            <person name="Aoki R."/>
            <person name="Kajiwara S."/>
            <person name="Itoh T."/>
            <person name="Iwasaki H."/>
        </authorList>
    </citation>
    <scope>NUCLEOTIDE SEQUENCE</scope>
    <source>
        <strain evidence="2">N6</strain>
    </source>
</reference>